<dbReference type="PATRIC" id="fig|749927.5.peg.5719"/>
<dbReference type="InterPro" id="IPR013595">
    <property type="entry name" value="Pept_S33_TAP-like_C"/>
</dbReference>
<dbReference type="OrthoDB" id="4447445at2"/>
<accession>A0A0H3DAJ2</accession>
<protein>
    <submittedName>
        <fullName evidence="3">Esterase/lipase</fullName>
    </submittedName>
</protein>
<evidence type="ECO:0000313" key="4">
    <source>
        <dbReference type="Proteomes" id="UP000000328"/>
    </source>
</evidence>
<dbReference type="Proteomes" id="UP000000328">
    <property type="component" value="Chromosome"/>
</dbReference>
<dbReference type="AlphaFoldDB" id="A0A0H3DAJ2"/>
<dbReference type="RefSeq" id="WP_013227332.1">
    <property type="nucleotide sequence ID" value="NC_014318.1"/>
</dbReference>
<feature type="region of interest" description="Disordered" evidence="1">
    <location>
        <begin position="84"/>
        <end position="108"/>
    </location>
</feature>
<dbReference type="GeneID" id="92873220"/>
<name>A0A0H3DAJ2_AMYMU</name>
<evidence type="ECO:0000256" key="1">
    <source>
        <dbReference type="SAM" id="MobiDB-lite"/>
    </source>
</evidence>
<dbReference type="SUPFAM" id="SSF53474">
    <property type="entry name" value="alpha/beta-Hydrolases"/>
    <property type="match status" value="1"/>
</dbReference>
<dbReference type="EMBL" id="CP002000">
    <property type="protein sequence ID" value="ADJ47272.1"/>
    <property type="molecule type" value="Genomic_DNA"/>
</dbReference>
<reference evidence="3 4" key="1">
    <citation type="journal article" date="2010" name="Cell Res.">
        <title>Complete genome sequence of the rifamycin SV-producing Amycolatopsis mediterranei U32 revealed its genetic characteristics in phylogeny and metabolism.</title>
        <authorList>
            <person name="Zhao W."/>
            <person name="Zhong Y."/>
            <person name="Yuan H."/>
            <person name="Wang J."/>
            <person name="Zheng H."/>
            <person name="Wang Y."/>
            <person name="Cen X."/>
            <person name="Xu F."/>
            <person name="Bai J."/>
            <person name="Han X."/>
            <person name="Lu G."/>
            <person name="Zhu Y."/>
            <person name="Shao Z."/>
            <person name="Yan H."/>
            <person name="Li C."/>
            <person name="Peng N."/>
            <person name="Zhang Z."/>
            <person name="Zhang Y."/>
            <person name="Lin W."/>
            <person name="Fan Y."/>
            <person name="Qin Z."/>
            <person name="Hu Y."/>
            <person name="Zhu B."/>
            <person name="Wang S."/>
            <person name="Ding X."/>
            <person name="Zhao G.P."/>
        </authorList>
    </citation>
    <scope>NUCLEOTIDE SEQUENCE [LARGE SCALE GENOMIC DNA]</scope>
    <source>
        <strain evidence="4">U-32</strain>
    </source>
</reference>
<evidence type="ECO:0000259" key="2">
    <source>
        <dbReference type="Pfam" id="PF08386"/>
    </source>
</evidence>
<dbReference type="Gene3D" id="3.40.50.1820">
    <property type="entry name" value="alpha/beta hydrolase"/>
    <property type="match status" value="1"/>
</dbReference>
<sequence length="108" mass="10853">MSCTGWPDGPSLAERLPGRLAPAAPVLVTATEDDPITPSAWTADLGARIAGSHVLIAPVAGHGALDNAPCAADAIDTYLATGALPPEEKCRNGTGNPSRSPGGDARSR</sequence>
<dbReference type="HOGENOM" id="CLU_2191460_0_0_11"/>
<organism evidence="3 4">
    <name type="scientific">Amycolatopsis mediterranei (strain U-32)</name>
    <dbReference type="NCBI Taxonomy" id="749927"/>
    <lineage>
        <taxon>Bacteria</taxon>
        <taxon>Bacillati</taxon>
        <taxon>Actinomycetota</taxon>
        <taxon>Actinomycetes</taxon>
        <taxon>Pseudonocardiales</taxon>
        <taxon>Pseudonocardiaceae</taxon>
        <taxon>Amycolatopsis</taxon>
    </lineage>
</organism>
<proteinExistence type="predicted"/>
<dbReference type="Pfam" id="PF08386">
    <property type="entry name" value="Abhydrolase_4"/>
    <property type="match status" value="1"/>
</dbReference>
<evidence type="ECO:0000313" key="3">
    <source>
        <dbReference type="EMBL" id="ADJ47272.1"/>
    </source>
</evidence>
<gene>
    <name evidence="3" type="ordered locus">AMED_5514</name>
</gene>
<dbReference type="InterPro" id="IPR029058">
    <property type="entry name" value="AB_hydrolase_fold"/>
</dbReference>
<feature type="domain" description="Peptidase S33 tripeptidyl aminopeptidase-like C-terminal" evidence="2">
    <location>
        <begin position="1"/>
        <end position="88"/>
    </location>
</feature>
<dbReference type="KEGG" id="amd:AMED_5514"/>